<dbReference type="EMBL" id="BMAO01026092">
    <property type="protein sequence ID" value="GFR06963.1"/>
    <property type="molecule type" value="Genomic_DNA"/>
</dbReference>
<dbReference type="OrthoDB" id="6423198at2759"/>
<evidence type="ECO:0000313" key="1">
    <source>
        <dbReference type="EMBL" id="GFR06963.1"/>
    </source>
</evidence>
<sequence>MAKIIGLIPGRDGKIRTVKLKTQHGTILCPVQRVYPLKIRTIENFEKEEVSGEGESNSKRGAIVMSAPNDVIKKYTSSVRCVKTPKILYQFNYDCYRSDTLSE</sequence>
<evidence type="ECO:0000313" key="2">
    <source>
        <dbReference type="Proteomes" id="UP000887116"/>
    </source>
</evidence>
<gene>
    <name evidence="1" type="primary">AVEN_81864_1</name>
    <name evidence="1" type="ORF">TNCT_212821</name>
</gene>
<protein>
    <submittedName>
        <fullName evidence="1">DUF5641 domain-containing protein</fullName>
    </submittedName>
</protein>
<accession>A0A8X6GMP2</accession>
<dbReference type="Proteomes" id="UP000887116">
    <property type="component" value="Unassembled WGS sequence"/>
</dbReference>
<comment type="caution">
    <text evidence="1">The sequence shown here is derived from an EMBL/GenBank/DDBJ whole genome shotgun (WGS) entry which is preliminary data.</text>
</comment>
<proteinExistence type="predicted"/>
<name>A0A8X6GMP2_TRICU</name>
<organism evidence="1 2">
    <name type="scientific">Trichonephila clavata</name>
    <name type="common">Joro spider</name>
    <name type="synonym">Nephila clavata</name>
    <dbReference type="NCBI Taxonomy" id="2740835"/>
    <lineage>
        <taxon>Eukaryota</taxon>
        <taxon>Metazoa</taxon>
        <taxon>Ecdysozoa</taxon>
        <taxon>Arthropoda</taxon>
        <taxon>Chelicerata</taxon>
        <taxon>Arachnida</taxon>
        <taxon>Araneae</taxon>
        <taxon>Araneomorphae</taxon>
        <taxon>Entelegynae</taxon>
        <taxon>Araneoidea</taxon>
        <taxon>Nephilidae</taxon>
        <taxon>Trichonephila</taxon>
    </lineage>
</organism>
<keyword evidence="2" id="KW-1185">Reference proteome</keyword>
<dbReference type="AlphaFoldDB" id="A0A8X6GMP2"/>
<reference evidence="1" key="1">
    <citation type="submission" date="2020-07" db="EMBL/GenBank/DDBJ databases">
        <title>Multicomponent nature underlies the extraordinary mechanical properties of spider dragline silk.</title>
        <authorList>
            <person name="Kono N."/>
            <person name="Nakamura H."/>
            <person name="Mori M."/>
            <person name="Yoshida Y."/>
            <person name="Ohtoshi R."/>
            <person name="Malay A.D."/>
            <person name="Moran D.A.P."/>
            <person name="Tomita M."/>
            <person name="Numata K."/>
            <person name="Arakawa K."/>
        </authorList>
    </citation>
    <scope>NUCLEOTIDE SEQUENCE</scope>
</reference>